<reference evidence="1 2" key="1">
    <citation type="journal article" date="2018" name="Nat. Biotechnol.">
        <title>A standardized bacterial taxonomy based on genome phylogeny substantially revises the tree of life.</title>
        <authorList>
            <person name="Parks D.H."/>
            <person name="Chuvochina M."/>
            <person name="Waite D.W."/>
            <person name="Rinke C."/>
            <person name="Skarshewski A."/>
            <person name="Chaumeil P.A."/>
            <person name="Hugenholtz P."/>
        </authorList>
    </citation>
    <scope>NUCLEOTIDE SEQUENCE [LARGE SCALE GENOMIC DNA]</scope>
    <source>
        <strain evidence="1">UBA8672</strain>
    </source>
</reference>
<gene>
    <name evidence="1" type="ORF">DHM44_08825</name>
</gene>
<feature type="non-terminal residue" evidence="1">
    <location>
        <position position="1"/>
    </location>
</feature>
<protein>
    <submittedName>
        <fullName evidence="1">Uncharacterized protein</fullName>
    </submittedName>
</protein>
<evidence type="ECO:0000313" key="1">
    <source>
        <dbReference type="EMBL" id="HCW93771.1"/>
    </source>
</evidence>
<dbReference type="EMBL" id="DPPF01000183">
    <property type="protein sequence ID" value="HCW93771.1"/>
    <property type="molecule type" value="Genomic_DNA"/>
</dbReference>
<comment type="caution">
    <text evidence="1">The sequence shown here is derived from an EMBL/GenBank/DDBJ whole genome shotgun (WGS) entry which is preliminary data.</text>
</comment>
<evidence type="ECO:0000313" key="2">
    <source>
        <dbReference type="Proteomes" id="UP000262325"/>
    </source>
</evidence>
<dbReference type="AlphaFoldDB" id="A0A3D5QD57"/>
<dbReference type="Pfam" id="PF07009">
    <property type="entry name" value="NusG_II"/>
    <property type="match status" value="1"/>
</dbReference>
<sequence length="51" mass="5659">KARFIKSDCPDKLCIKYGWVNNCGEMAVCVPNKAAVQIKCEKEGNIDAISR</sequence>
<dbReference type="Gene3D" id="2.60.320.10">
    <property type="entry name" value="N-utilization substance G protein NusG, insert domain"/>
    <property type="match status" value="1"/>
</dbReference>
<dbReference type="InterPro" id="IPR038690">
    <property type="entry name" value="NusG_2_sf"/>
</dbReference>
<dbReference type="Proteomes" id="UP000262325">
    <property type="component" value="Unassembled WGS sequence"/>
</dbReference>
<proteinExistence type="predicted"/>
<name>A0A3D5QD57_FLESI</name>
<accession>A0A3D5QD57</accession>
<organism evidence="1 2">
    <name type="scientific">Flexistipes sinusarabici</name>
    <dbReference type="NCBI Taxonomy" id="2352"/>
    <lineage>
        <taxon>Bacteria</taxon>
        <taxon>Pseudomonadati</taxon>
        <taxon>Deferribacterota</taxon>
        <taxon>Deferribacteres</taxon>
        <taxon>Deferribacterales</taxon>
        <taxon>Flexistipitaceae</taxon>
        <taxon>Flexistipes</taxon>
    </lineage>
</organism>